<dbReference type="PANTHER" id="PTHR36449">
    <property type="entry name" value="ACETYLTRANSFERASE-RELATED"/>
    <property type="match status" value="1"/>
</dbReference>
<dbReference type="AlphaFoldDB" id="A0A0D6PNB1"/>
<dbReference type="Gene3D" id="3.40.630.30">
    <property type="match status" value="1"/>
</dbReference>
<evidence type="ECO:0000256" key="1">
    <source>
        <dbReference type="ARBA" id="ARBA00022649"/>
    </source>
</evidence>
<dbReference type="GO" id="GO:0016746">
    <property type="term" value="F:acyltransferase activity"/>
    <property type="evidence" value="ECO:0007669"/>
    <property type="project" value="UniProtKB-KW"/>
</dbReference>
<accession>A0A0D6PNB1</accession>
<keyword evidence="3" id="KW-0012">Acyltransferase</keyword>
<dbReference type="EMBL" id="BANC01000312">
    <property type="protein sequence ID" value="GAN82289.1"/>
    <property type="molecule type" value="Genomic_DNA"/>
</dbReference>
<organism evidence="4 5">
    <name type="scientific">Acidocella aminolytica 101 = DSM 11237</name>
    <dbReference type="NCBI Taxonomy" id="1120923"/>
    <lineage>
        <taxon>Bacteria</taxon>
        <taxon>Pseudomonadati</taxon>
        <taxon>Pseudomonadota</taxon>
        <taxon>Alphaproteobacteria</taxon>
        <taxon>Acetobacterales</taxon>
        <taxon>Acidocellaceae</taxon>
        <taxon>Acidocella</taxon>
    </lineage>
</organism>
<sequence>MGEGNGKALMAEPPLSAPELLNSGHDVSQFSCGKHSLDHWLTTRALVNQQKGFTVVMVVHVAGRVVGYYGLAPTAIVPATLPRAIRTGQPPNPVPCILLGQLATDCAWGGRGIGMGLFNHALARSVNGAALIGGRALIVNAIDDEAAGFWRRRGFLPSKDDALVLFRSIADIAASLAFAAQNPLVY</sequence>
<proteinExistence type="predicted"/>
<dbReference type="SUPFAM" id="SSF55729">
    <property type="entry name" value="Acyl-CoA N-acyltransferases (Nat)"/>
    <property type="match status" value="1"/>
</dbReference>
<reference evidence="4 5" key="1">
    <citation type="submission" date="2012-11" db="EMBL/GenBank/DDBJ databases">
        <title>Whole genome sequence of Acidocella aminolytica 101 = DSM 11237.</title>
        <authorList>
            <person name="Azuma Y."/>
            <person name="Higashiura N."/>
            <person name="Hirakawa H."/>
            <person name="Matsushita K."/>
        </authorList>
    </citation>
    <scope>NUCLEOTIDE SEQUENCE [LARGE SCALE GENOMIC DNA]</scope>
    <source>
        <strain evidence="5">101 / DSM 11237</strain>
    </source>
</reference>
<name>A0A0D6PNB1_9PROT</name>
<keyword evidence="2 4" id="KW-0808">Transferase</keyword>
<dbReference type="PANTHER" id="PTHR36449:SF1">
    <property type="entry name" value="ACETYLTRANSFERASE"/>
    <property type="match status" value="1"/>
</dbReference>
<dbReference type="STRING" id="1120923.SAMN02746095_03078"/>
<dbReference type="Proteomes" id="UP000032668">
    <property type="component" value="Unassembled WGS sequence"/>
</dbReference>
<evidence type="ECO:0000313" key="4">
    <source>
        <dbReference type="EMBL" id="GAN82289.1"/>
    </source>
</evidence>
<keyword evidence="5" id="KW-1185">Reference proteome</keyword>
<comment type="caution">
    <text evidence="4">The sequence shown here is derived from an EMBL/GenBank/DDBJ whole genome shotgun (WGS) entry which is preliminary data.</text>
</comment>
<gene>
    <name evidence="4" type="ORF">Aam_331_004</name>
</gene>
<keyword evidence="1" id="KW-1277">Toxin-antitoxin system</keyword>
<evidence type="ECO:0000313" key="5">
    <source>
        <dbReference type="Proteomes" id="UP000032668"/>
    </source>
</evidence>
<evidence type="ECO:0000256" key="3">
    <source>
        <dbReference type="ARBA" id="ARBA00023315"/>
    </source>
</evidence>
<protein>
    <submittedName>
        <fullName evidence="4">Acetyltransferase</fullName>
    </submittedName>
</protein>
<evidence type="ECO:0000256" key="2">
    <source>
        <dbReference type="ARBA" id="ARBA00022679"/>
    </source>
</evidence>
<dbReference type="InterPro" id="IPR016181">
    <property type="entry name" value="Acyl_CoA_acyltransferase"/>
</dbReference>